<reference evidence="1" key="1">
    <citation type="journal article" date="2023" name="G3 (Bethesda)">
        <title>A reference genome for the long-term kleptoplast-retaining sea slug Elysia crispata morphotype clarki.</title>
        <authorList>
            <person name="Eastman K.E."/>
            <person name="Pendleton A.L."/>
            <person name="Shaikh M.A."/>
            <person name="Suttiyut T."/>
            <person name="Ogas R."/>
            <person name="Tomko P."/>
            <person name="Gavelis G."/>
            <person name="Widhalm J.R."/>
            <person name="Wisecaver J.H."/>
        </authorList>
    </citation>
    <scope>NUCLEOTIDE SEQUENCE</scope>
    <source>
        <strain evidence="1">ECLA1</strain>
    </source>
</reference>
<evidence type="ECO:0000313" key="1">
    <source>
        <dbReference type="EMBL" id="KAK3739691.1"/>
    </source>
</evidence>
<dbReference type="EMBL" id="JAWDGP010006506">
    <property type="protein sequence ID" value="KAK3739691.1"/>
    <property type="molecule type" value="Genomic_DNA"/>
</dbReference>
<organism evidence="1 2">
    <name type="scientific">Elysia crispata</name>
    <name type="common">lettuce slug</name>
    <dbReference type="NCBI Taxonomy" id="231223"/>
    <lineage>
        <taxon>Eukaryota</taxon>
        <taxon>Metazoa</taxon>
        <taxon>Spiralia</taxon>
        <taxon>Lophotrochozoa</taxon>
        <taxon>Mollusca</taxon>
        <taxon>Gastropoda</taxon>
        <taxon>Heterobranchia</taxon>
        <taxon>Euthyneura</taxon>
        <taxon>Panpulmonata</taxon>
        <taxon>Sacoglossa</taxon>
        <taxon>Placobranchoidea</taxon>
        <taxon>Plakobranchidae</taxon>
        <taxon>Elysia</taxon>
    </lineage>
</organism>
<name>A0AAE1CVM8_9GAST</name>
<sequence>MLQLIHQSHLGIKLSQNRAKTAIFWSGMRRQIEEKENSYQPDLKSCWIIYALRTPVSTSSPQQEAHKNHLLVSLDNNPQWRFQQSHPQHPVEIIRSGRIVKLPTRYQE</sequence>
<proteinExistence type="predicted"/>
<gene>
    <name evidence="1" type="ORF">RRG08_053545</name>
</gene>
<evidence type="ECO:0000313" key="2">
    <source>
        <dbReference type="Proteomes" id="UP001283361"/>
    </source>
</evidence>
<dbReference type="Proteomes" id="UP001283361">
    <property type="component" value="Unassembled WGS sequence"/>
</dbReference>
<protein>
    <submittedName>
        <fullName evidence="1">Uncharacterized protein</fullName>
    </submittedName>
</protein>
<keyword evidence="2" id="KW-1185">Reference proteome</keyword>
<accession>A0AAE1CVM8</accession>
<dbReference type="AlphaFoldDB" id="A0AAE1CVM8"/>
<comment type="caution">
    <text evidence="1">The sequence shown here is derived from an EMBL/GenBank/DDBJ whole genome shotgun (WGS) entry which is preliminary data.</text>
</comment>